<keyword evidence="4 5" id="KW-0472">Membrane</keyword>
<dbReference type="Pfam" id="PF00528">
    <property type="entry name" value="BPD_transp_1"/>
    <property type="match status" value="1"/>
</dbReference>
<evidence type="ECO:0000256" key="2">
    <source>
        <dbReference type="ARBA" id="ARBA00022692"/>
    </source>
</evidence>
<comment type="caution">
    <text evidence="7">The sequence shown here is derived from an EMBL/GenBank/DDBJ whole genome shotgun (WGS) entry which is preliminary data.</text>
</comment>
<reference evidence="7 8" key="1">
    <citation type="submission" date="2015-11" db="EMBL/GenBank/DDBJ databases">
        <title>Genomic Taxonomy of the Vibrionaceae.</title>
        <authorList>
            <person name="Gomez-Gil B."/>
            <person name="Enciso-Ibarra J."/>
        </authorList>
    </citation>
    <scope>NUCLEOTIDE SEQUENCE [LARGE SCALE GENOMIC DNA]</scope>
    <source>
        <strain evidence="7 8">CAIM 912</strain>
    </source>
</reference>
<sequence length="723" mass="79763">MANATNALMQGDPRRRFTDKLARLSVTGGGLVVLFALLLIFFYLAYVVLPLFKSPDVTFNKALDLTFHQAPAQLGVDENDQLGFRYSHSGALTVFSLEGRDQVVLREQLAEKPTSFYAQHPTAGITAYGLADGSVEFQRLRFISHYADGKRSFTPDLQTMGDVQLSLNGQAITQLSFSDHDGERIVAGLADDQIHVVLEDNGVEKLRTIIFSEPDAKLLVTPNGRKLFELVGNELNVYTVSPRGVNRRESVDVELVTGHKPTEMTLLAGGHSLLVRLENGDIGQWFDVVKANERSLTLVRDFNVANGDLAVEAHRNVFANLATNGVLSLWHAPSDTHDNFEFPLLANTVDMMAFSPRADRLLIEQSGKLSVLNVDNPHPDVSIASLWKKIWYEGYGEPDYVWQSTSGNETFEGKLSVVPVVFGTIKVAAFSLIFAIPLAIGGAIYTAYFMPSKLRKVVKPTIEIMEALPTVILGFLAGLWLAPIIEKNLPAIFIIFVSLPISFLVVALVWAELPKRWRRRIPDGGHLFLLIPLILVMGYMAFLVGPYVEQHFLGGDSRVFVTDVLGVNFDQRNAIVVGLAMGFAVIPTIFTIAEDAIFSVPSHLTNGSLALGATHWQTLTRVVLLTASPGIFSAIMMGLGRAVGETMIVLMATGNTPLMEWNPFEGLRTLSANIAVEMPESEVGSSHYRVLFLTAFILFSFTFLFNTVAEFVRQQLRDKYRAL</sequence>
<keyword evidence="2 5" id="KW-0812">Transmembrane</keyword>
<dbReference type="RefSeq" id="WP_067413164.1">
    <property type="nucleotide sequence ID" value="NZ_LNTY01000021.1"/>
</dbReference>
<feature type="transmembrane region" description="Helical" evidence="5">
    <location>
        <begin position="690"/>
        <end position="712"/>
    </location>
</feature>
<dbReference type="PROSITE" id="PS50928">
    <property type="entry name" value="ABC_TM1"/>
    <property type="match status" value="1"/>
</dbReference>
<proteinExistence type="inferred from homology"/>
<organism evidence="7 8">
    <name type="scientific">Enterovibrio coralii</name>
    <dbReference type="NCBI Taxonomy" id="294935"/>
    <lineage>
        <taxon>Bacteria</taxon>
        <taxon>Pseudomonadati</taxon>
        <taxon>Pseudomonadota</taxon>
        <taxon>Gammaproteobacteria</taxon>
        <taxon>Vibrionales</taxon>
        <taxon>Vibrionaceae</taxon>
        <taxon>Enterovibrio</taxon>
    </lineage>
</organism>
<feature type="transmembrane region" description="Helical" evidence="5">
    <location>
        <begin position="619"/>
        <end position="639"/>
    </location>
</feature>
<keyword evidence="8" id="KW-1185">Reference proteome</keyword>
<dbReference type="Gene3D" id="1.10.3720.10">
    <property type="entry name" value="MetI-like"/>
    <property type="match status" value="1"/>
</dbReference>
<accession>A0A135IAR4</accession>
<feature type="transmembrane region" description="Helical" evidence="5">
    <location>
        <begin position="21"/>
        <end position="46"/>
    </location>
</feature>
<dbReference type="STRING" id="294935.ATN88_23750"/>
<feature type="transmembrane region" description="Helical" evidence="5">
    <location>
        <begin position="491"/>
        <end position="513"/>
    </location>
</feature>
<dbReference type="GO" id="GO:0005886">
    <property type="term" value="C:plasma membrane"/>
    <property type="evidence" value="ECO:0007669"/>
    <property type="project" value="UniProtKB-SubCell"/>
</dbReference>
<dbReference type="InterPro" id="IPR035906">
    <property type="entry name" value="MetI-like_sf"/>
</dbReference>
<evidence type="ECO:0000256" key="4">
    <source>
        <dbReference type="ARBA" id="ARBA00023136"/>
    </source>
</evidence>
<dbReference type="Proteomes" id="UP000070529">
    <property type="component" value="Unassembled WGS sequence"/>
</dbReference>
<comment type="similarity">
    <text evidence="5">Belongs to the binding-protein-dependent transport system permease family.</text>
</comment>
<dbReference type="EMBL" id="LNTY01000021">
    <property type="protein sequence ID" value="KXF82563.1"/>
    <property type="molecule type" value="Genomic_DNA"/>
</dbReference>
<dbReference type="GO" id="GO:0055085">
    <property type="term" value="P:transmembrane transport"/>
    <property type="evidence" value="ECO:0007669"/>
    <property type="project" value="InterPro"/>
</dbReference>
<feature type="transmembrane region" description="Helical" evidence="5">
    <location>
        <begin position="462"/>
        <end position="485"/>
    </location>
</feature>
<evidence type="ECO:0000256" key="1">
    <source>
        <dbReference type="ARBA" id="ARBA00004651"/>
    </source>
</evidence>
<dbReference type="AlphaFoldDB" id="A0A135IAR4"/>
<evidence type="ECO:0000259" key="6">
    <source>
        <dbReference type="PROSITE" id="PS50928"/>
    </source>
</evidence>
<dbReference type="CDD" id="cd06261">
    <property type="entry name" value="TM_PBP2"/>
    <property type="match status" value="1"/>
</dbReference>
<gene>
    <name evidence="7" type="ORF">ATN88_23750</name>
</gene>
<name>A0A135IAR4_9GAMM</name>
<dbReference type="SUPFAM" id="SSF161098">
    <property type="entry name" value="MetI-like"/>
    <property type="match status" value="1"/>
</dbReference>
<dbReference type="OrthoDB" id="9785113at2"/>
<keyword evidence="5" id="KW-0813">Transport</keyword>
<evidence type="ECO:0000313" key="8">
    <source>
        <dbReference type="Proteomes" id="UP000070529"/>
    </source>
</evidence>
<feature type="transmembrane region" description="Helical" evidence="5">
    <location>
        <begin position="427"/>
        <end position="450"/>
    </location>
</feature>
<evidence type="ECO:0000256" key="5">
    <source>
        <dbReference type="RuleBase" id="RU363032"/>
    </source>
</evidence>
<protein>
    <submittedName>
        <fullName evidence="7">Phosphate ABC transporter permease</fullName>
    </submittedName>
</protein>
<dbReference type="SUPFAM" id="SSF69322">
    <property type="entry name" value="Tricorn protease domain 2"/>
    <property type="match status" value="1"/>
</dbReference>
<evidence type="ECO:0000313" key="7">
    <source>
        <dbReference type="EMBL" id="KXF82563.1"/>
    </source>
</evidence>
<keyword evidence="3 5" id="KW-1133">Transmembrane helix</keyword>
<dbReference type="PANTHER" id="PTHR42727:SF1">
    <property type="entry name" value="PHOSPHATE TRANSPORT SYSTEM PERMEASE"/>
    <property type="match status" value="1"/>
</dbReference>
<comment type="subcellular location">
    <subcellularLocation>
        <location evidence="1 5">Cell membrane</location>
        <topology evidence="1 5">Multi-pass membrane protein</topology>
    </subcellularLocation>
</comment>
<dbReference type="InterPro" id="IPR000515">
    <property type="entry name" value="MetI-like"/>
</dbReference>
<evidence type="ECO:0000256" key="3">
    <source>
        <dbReference type="ARBA" id="ARBA00022989"/>
    </source>
</evidence>
<feature type="transmembrane region" description="Helical" evidence="5">
    <location>
        <begin position="574"/>
        <end position="598"/>
    </location>
</feature>
<dbReference type="PANTHER" id="PTHR42727">
    <property type="entry name" value="PHOSPHATE TRANSPORT SYSTEM PERMEASE PROTEIN"/>
    <property type="match status" value="1"/>
</dbReference>
<feature type="domain" description="ABC transmembrane type-1" evidence="6">
    <location>
        <begin position="421"/>
        <end position="709"/>
    </location>
</feature>
<feature type="transmembrane region" description="Helical" evidence="5">
    <location>
        <begin position="525"/>
        <end position="548"/>
    </location>
</feature>